<comment type="subcellular location">
    <subcellularLocation>
        <location evidence="1">Cytoplasm</location>
    </subcellularLocation>
    <subcellularLocation>
        <location evidence="2">Nucleus</location>
        <location evidence="2">Nucleolus</location>
    </subcellularLocation>
</comment>
<keyword evidence="4" id="KW-0963">Cytoplasm</keyword>
<proteinExistence type="inferred from homology"/>
<dbReference type="Gene3D" id="1.10.3450.40">
    <property type="entry name" value="Signal recognition particle, SRP68 subunit, RNA-binding domain"/>
    <property type="match status" value="1"/>
</dbReference>
<dbReference type="Proteomes" id="UP000070444">
    <property type="component" value="Unassembled WGS sequence"/>
</dbReference>
<dbReference type="Pfam" id="PF16969">
    <property type="entry name" value="SRP68"/>
    <property type="match status" value="1"/>
</dbReference>
<dbReference type="InterPro" id="IPR038253">
    <property type="entry name" value="SRP68_N_sf"/>
</dbReference>
<reference evidence="10 11" key="1">
    <citation type="journal article" date="2015" name="Genome Biol. Evol.">
        <title>Phylogenomic analyses indicate that early fungi evolved digesting cell walls of algal ancestors of land plants.</title>
        <authorList>
            <person name="Chang Y."/>
            <person name="Wang S."/>
            <person name="Sekimoto S."/>
            <person name="Aerts A.L."/>
            <person name="Choi C."/>
            <person name="Clum A."/>
            <person name="LaButti K.M."/>
            <person name="Lindquist E.A."/>
            <person name="Yee Ngan C."/>
            <person name="Ohm R.A."/>
            <person name="Salamov A.A."/>
            <person name="Grigoriev I.V."/>
            <person name="Spatafora J.W."/>
            <person name="Berbee M.L."/>
        </authorList>
    </citation>
    <scope>NUCLEOTIDE SEQUENCE [LARGE SCALE GENOMIC DNA]</scope>
    <source>
        <strain evidence="10 11">NRRL 28638</strain>
    </source>
</reference>
<dbReference type="GO" id="GO:0005786">
    <property type="term" value="C:signal recognition particle, endoplasmic reticulum targeting"/>
    <property type="evidence" value="ECO:0007669"/>
    <property type="project" value="UniProtKB-KW"/>
</dbReference>
<organism evidence="10 11">
    <name type="scientific">Conidiobolus coronatus (strain ATCC 28846 / CBS 209.66 / NRRL 28638)</name>
    <name type="common">Delacroixia coronata</name>
    <dbReference type="NCBI Taxonomy" id="796925"/>
    <lineage>
        <taxon>Eukaryota</taxon>
        <taxon>Fungi</taxon>
        <taxon>Fungi incertae sedis</taxon>
        <taxon>Zoopagomycota</taxon>
        <taxon>Entomophthoromycotina</taxon>
        <taxon>Entomophthoromycetes</taxon>
        <taxon>Entomophthorales</taxon>
        <taxon>Ancylistaceae</taxon>
        <taxon>Conidiobolus</taxon>
    </lineage>
</organism>
<protein>
    <recommendedName>
        <fullName evidence="9">Signal recognition particle subunit SRP68</fullName>
    </recommendedName>
</protein>
<dbReference type="PANTHER" id="PTHR12860">
    <property type="entry name" value="SIGNAL RECOGNITION PARTICLE 68 KDA PROTEIN"/>
    <property type="match status" value="1"/>
</dbReference>
<evidence type="ECO:0000256" key="7">
    <source>
        <dbReference type="ARBA" id="ARBA00023242"/>
    </source>
</evidence>
<dbReference type="GO" id="GO:0006614">
    <property type="term" value="P:SRP-dependent cotranslational protein targeting to membrane"/>
    <property type="evidence" value="ECO:0007669"/>
    <property type="project" value="InterPro"/>
</dbReference>
<dbReference type="GO" id="GO:0005730">
    <property type="term" value="C:nucleolus"/>
    <property type="evidence" value="ECO:0007669"/>
    <property type="project" value="UniProtKB-SubCell"/>
</dbReference>
<keyword evidence="7" id="KW-0539">Nucleus</keyword>
<sequence>MEETIFTKFPVSQLNLTSLIYQSRQSNGVINQDFKRYRVFCSNKVKNLRKQLKLKSLKQTDDKLANIFYLFDNQPEFMLKDYKFLHLILFECERSWAYSMEIKALTDFDIRKRYHMFGKLKKTAKYAELLGKFSFEALKNSLINKQCFEEVKAYWLTSLGLHLFERQCWESALKHLQQAHDSYTNLIPNDPSASTQTEVYRAMLKEIDPNIRFCSYRIEQGFDDEEENEVCKFELDHNQALNKIEQFSQEAKSIETKVEAEESGLNQTFNWWGNTLFVSNFNLCKILNSIQVEFNHRQTDISKVKHLITQLVTASQLAKSIITSFQQSGSTNASGSTQIPKEFRQLLNMVQSRLFFSQASLLLLTNRIYLNGNSDKFSYKGDYQKFLQTLKLVKNQLINITNLSEYQHDSSMGNFIQIQLNYLKALYFFGQAKLKNLEGKLSLSYNIFKEVEITLEEVKADFESLKSYGITIDNPLDYFINSNDVDYLINSTKFELLQILSNYTLLQSQSESKVLQDLENLSLRESIKASTIENLHQIPQYQLISSENSSQTRVEPPLVRLPPSCKPIPAKPTLFDVAYQFTDSSSLSLEDRLNNRVNNAQSSGLVGGFLSKFF</sequence>
<name>A0A137NXM5_CONC2</name>
<evidence type="ECO:0000256" key="1">
    <source>
        <dbReference type="ARBA" id="ARBA00004496"/>
    </source>
</evidence>
<evidence type="ECO:0000256" key="2">
    <source>
        <dbReference type="ARBA" id="ARBA00004604"/>
    </source>
</evidence>
<keyword evidence="5" id="KW-0694">RNA-binding</keyword>
<evidence type="ECO:0000256" key="4">
    <source>
        <dbReference type="ARBA" id="ARBA00022490"/>
    </source>
</evidence>
<gene>
    <name evidence="10" type="ORF">CONCODRAFT_86912</name>
</gene>
<dbReference type="InterPro" id="IPR026258">
    <property type="entry name" value="SRP68"/>
</dbReference>
<evidence type="ECO:0000313" key="10">
    <source>
        <dbReference type="EMBL" id="KXN67535.1"/>
    </source>
</evidence>
<accession>A0A137NXM5</accession>
<dbReference type="GO" id="GO:0005047">
    <property type="term" value="F:signal recognition particle binding"/>
    <property type="evidence" value="ECO:0007669"/>
    <property type="project" value="InterPro"/>
</dbReference>
<evidence type="ECO:0000256" key="6">
    <source>
        <dbReference type="ARBA" id="ARBA00023135"/>
    </source>
</evidence>
<dbReference type="PANTHER" id="PTHR12860:SF0">
    <property type="entry name" value="SIGNAL RECOGNITION PARTICLE SUBUNIT SRP68"/>
    <property type="match status" value="1"/>
</dbReference>
<evidence type="ECO:0000256" key="3">
    <source>
        <dbReference type="ARBA" id="ARBA00009352"/>
    </source>
</evidence>
<keyword evidence="6" id="KW-0733">Signal recognition particle</keyword>
<dbReference type="GO" id="GO:0008312">
    <property type="term" value="F:7S RNA binding"/>
    <property type="evidence" value="ECO:0007669"/>
    <property type="project" value="InterPro"/>
</dbReference>
<evidence type="ECO:0000256" key="5">
    <source>
        <dbReference type="ARBA" id="ARBA00022884"/>
    </source>
</evidence>
<dbReference type="EMBL" id="KQ964630">
    <property type="protein sequence ID" value="KXN67535.1"/>
    <property type="molecule type" value="Genomic_DNA"/>
</dbReference>
<keyword evidence="8" id="KW-0687">Ribonucleoprotein</keyword>
<dbReference type="AlphaFoldDB" id="A0A137NXM5"/>
<dbReference type="GO" id="GO:0030942">
    <property type="term" value="F:endoplasmic reticulum signal peptide binding"/>
    <property type="evidence" value="ECO:0007669"/>
    <property type="project" value="InterPro"/>
</dbReference>
<evidence type="ECO:0000256" key="8">
    <source>
        <dbReference type="ARBA" id="ARBA00023274"/>
    </source>
</evidence>
<evidence type="ECO:0000256" key="9">
    <source>
        <dbReference type="ARBA" id="ARBA00029498"/>
    </source>
</evidence>
<keyword evidence="11" id="KW-1185">Reference proteome</keyword>
<evidence type="ECO:0000313" key="11">
    <source>
        <dbReference type="Proteomes" id="UP000070444"/>
    </source>
</evidence>
<comment type="similarity">
    <text evidence="3">Belongs to the SRP68 family.</text>
</comment>
<dbReference type="STRING" id="796925.A0A137NXM5"/>
<dbReference type="OrthoDB" id="10255118at2759"/>